<organism evidence="2 3">
    <name type="scientific">Limnoraphis robusta CS-951</name>
    <dbReference type="NCBI Taxonomy" id="1637645"/>
    <lineage>
        <taxon>Bacteria</taxon>
        <taxon>Bacillati</taxon>
        <taxon>Cyanobacteriota</taxon>
        <taxon>Cyanophyceae</taxon>
        <taxon>Oscillatoriophycideae</taxon>
        <taxon>Oscillatoriales</taxon>
        <taxon>Sirenicapillariaceae</taxon>
        <taxon>Limnoraphis</taxon>
    </lineage>
</organism>
<evidence type="ECO:0000259" key="1">
    <source>
        <dbReference type="Pfam" id="PF00535"/>
    </source>
</evidence>
<gene>
    <name evidence="2" type="ORF">WN50_13495</name>
</gene>
<dbReference type="OrthoDB" id="9815923at2"/>
<dbReference type="PANTHER" id="PTHR43630:SF2">
    <property type="entry name" value="GLYCOSYLTRANSFERASE"/>
    <property type="match status" value="1"/>
</dbReference>
<dbReference type="SUPFAM" id="SSF53448">
    <property type="entry name" value="Nucleotide-diphospho-sugar transferases"/>
    <property type="match status" value="1"/>
</dbReference>
<dbReference type="Proteomes" id="UP000033607">
    <property type="component" value="Unassembled WGS sequence"/>
</dbReference>
<feature type="domain" description="Glycosyltransferase 2-like" evidence="1">
    <location>
        <begin position="3"/>
        <end position="134"/>
    </location>
</feature>
<proteinExistence type="predicted"/>
<dbReference type="GO" id="GO:0016740">
    <property type="term" value="F:transferase activity"/>
    <property type="evidence" value="ECO:0007669"/>
    <property type="project" value="UniProtKB-KW"/>
</dbReference>
<evidence type="ECO:0000313" key="3">
    <source>
        <dbReference type="Proteomes" id="UP000033607"/>
    </source>
</evidence>
<evidence type="ECO:0000313" key="2">
    <source>
        <dbReference type="EMBL" id="KKD37583.1"/>
    </source>
</evidence>
<dbReference type="PATRIC" id="fig|1637645.4.peg.275"/>
<dbReference type="CDD" id="cd02511">
    <property type="entry name" value="Beta4Glucosyltransferase"/>
    <property type="match status" value="1"/>
</dbReference>
<keyword evidence="2" id="KW-0808">Transferase</keyword>
<dbReference type="Gene3D" id="3.90.550.10">
    <property type="entry name" value="Spore Coat Polysaccharide Biosynthesis Protein SpsA, Chain A"/>
    <property type="match status" value="1"/>
</dbReference>
<dbReference type="InterPro" id="IPR001173">
    <property type="entry name" value="Glyco_trans_2-like"/>
</dbReference>
<reference evidence="2 3" key="1">
    <citation type="submission" date="2015-06" db="EMBL/GenBank/DDBJ databases">
        <title>Draft genome assembly of filamentous brackish cyanobacterium Limnoraphis robusta strain CS-951.</title>
        <authorList>
            <person name="Willis A."/>
            <person name="Parks M."/>
            <person name="Burford M.A."/>
        </authorList>
    </citation>
    <scope>NUCLEOTIDE SEQUENCE [LARGE SCALE GENOMIC DNA]</scope>
    <source>
        <strain evidence="2 3">CS-951</strain>
    </source>
</reference>
<name>A0A0F5YFQ6_9CYAN</name>
<dbReference type="Pfam" id="PF00535">
    <property type="entry name" value="Glycos_transf_2"/>
    <property type="match status" value="1"/>
</dbReference>
<accession>A0A0F5YFQ6</accession>
<dbReference type="InterPro" id="IPR029044">
    <property type="entry name" value="Nucleotide-diphossugar_trans"/>
</dbReference>
<dbReference type="AlphaFoldDB" id="A0A0F5YFQ6"/>
<dbReference type="EMBL" id="LATL02000014">
    <property type="protein sequence ID" value="KKD37583.1"/>
    <property type="molecule type" value="Genomic_DNA"/>
</dbReference>
<dbReference type="PANTHER" id="PTHR43630">
    <property type="entry name" value="POLY-BETA-1,6-N-ACETYL-D-GLUCOSAMINE SYNTHASE"/>
    <property type="match status" value="1"/>
</dbReference>
<protein>
    <submittedName>
        <fullName evidence="2">Glycosyltransferase</fullName>
    </submittedName>
</protein>
<comment type="caution">
    <text evidence="2">The sequence shown here is derived from an EMBL/GenBank/DDBJ whole genome shotgun (WGS) entry which is preliminary data.</text>
</comment>
<sequence>MFSIYILTYNDEIDIAACIESAMLSDDIIVVDSLSSDRTVEIAQRYPVRVIPHAFESHGRQRTWMLQEVPCKYEWVYILESDERMTTELFSECLEAMKSSEYIGYYVAERVIFLGSWIRRSTQYPRYQMRLFHKEKVWFTDYGHTEREVCQGPTSFLKETYPHYTCSKGLSRWLEKHNRYSTDEAAETVKQLELGTVNWGDLFFGKSEVERRRALKDFSLRLPFRPFIRFFYMYVMLGGWLDGRSGFAWCTLQAFYEYLIVLKTWEIRNMPVPELTPAHLPVVEMKETAVSSQVYTEE</sequence>
<dbReference type="RefSeq" id="WP_046279068.1">
    <property type="nucleotide sequence ID" value="NZ_LATL02000014.1"/>
</dbReference>